<evidence type="ECO:0000313" key="3">
    <source>
        <dbReference type="Proteomes" id="UP000091857"/>
    </source>
</evidence>
<reference evidence="3" key="1">
    <citation type="journal article" date="2016" name="Nat. Biotechnol.">
        <title>Sequencing wild and cultivated cassava and related species reveals extensive interspecific hybridization and genetic diversity.</title>
        <authorList>
            <person name="Bredeson J.V."/>
            <person name="Lyons J.B."/>
            <person name="Prochnik S.E."/>
            <person name="Wu G.A."/>
            <person name="Ha C.M."/>
            <person name="Edsinger-Gonzales E."/>
            <person name="Grimwood J."/>
            <person name="Schmutz J."/>
            <person name="Rabbi I.Y."/>
            <person name="Egesi C."/>
            <person name="Nauluvula P."/>
            <person name="Lebot V."/>
            <person name="Ndunguru J."/>
            <person name="Mkamilo G."/>
            <person name="Bart R.S."/>
            <person name="Setter T.L."/>
            <person name="Gleadow R.M."/>
            <person name="Kulakow P."/>
            <person name="Ferguson M.E."/>
            <person name="Rounsley S."/>
            <person name="Rokhsar D.S."/>
        </authorList>
    </citation>
    <scope>NUCLEOTIDE SEQUENCE [LARGE SCALE GENOMIC DNA]</scope>
    <source>
        <strain evidence="3">cv. AM560-2</strain>
    </source>
</reference>
<gene>
    <name evidence="2" type="ORF">MANES_13G019100v8</name>
</gene>
<feature type="compositionally biased region" description="Basic and acidic residues" evidence="1">
    <location>
        <begin position="332"/>
        <end position="346"/>
    </location>
</feature>
<feature type="compositionally biased region" description="Basic and acidic residues" evidence="1">
    <location>
        <begin position="184"/>
        <end position="216"/>
    </location>
</feature>
<feature type="region of interest" description="Disordered" evidence="1">
    <location>
        <begin position="526"/>
        <end position="567"/>
    </location>
</feature>
<feature type="compositionally biased region" description="Polar residues" evidence="1">
    <location>
        <begin position="941"/>
        <end position="966"/>
    </location>
</feature>
<accession>A0A2C9UNB1</accession>
<evidence type="ECO:0000313" key="2">
    <source>
        <dbReference type="EMBL" id="OAY32456.1"/>
    </source>
</evidence>
<proteinExistence type="predicted"/>
<organism evidence="2 3">
    <name type="scientific">Manihot esculenta</name>
    <name type="common">Cassava</name>
    <name type="synonym">Jatropha manihot</name>
    <dbReference type="NCBI Taxonomy" id="3983"/>
    <lineage>
        <taxon>Eukaryota</taxon>
        <taxon>Viridiplantae</taxon>
        <taxon>Streptophyta</taxon>
        <taxon>Embryophyta</taxon>
        <taxon>Tracheophyta</taxon>
        <taxon>Spermatophyta</taxon>
        <taxon>Magnoliopsida</taxon>
        <taxon>eudicotyledons</taxon>
        <taxon>Gunneridae</taxon>
        <taxon>Pentapetalae</taxon>
        <taxon>rosids</taxon>
        <taxon>fabids</taxon>
        <taxon>Malpighiales</taxon>
        <taxon>Euphorbiaceae</taxon>
        <taxon>Crotonoideae</taxon>
        <taxon>Manihoteae</taxon>
        <taxon>Manihot</taxon>
    </lineage>
</organism>
<feature type="region of interest" description="Disordered" evidence="1">
    <location>
        <begin position="902"/>
        <end position="971"/>
    </location>
</feature>
<feature type="compositionally biased region" description="Basic residues" evidence="1">
    <location>
        <begin position="904"/>
        <end position="914"/>
    </location>
</feature>
<feature type="region of interest" description="Disordered" evidence="1">
    <location>
        <begin position="1161"/>
        <end position="1186"/>
    </location>
</feature>
<feature type="compositionally biased region" description="Basic and acidic residues" evidence="1">
    <location>
        <begin position="681"/>
        <end position="701"/>
    </location>
</feature>
<name>A0A2C9UNB1_MANES</name>
<feature type="region of interest" description="Disordered" evidence="1">
    <location>
        <begin position="999"/>
        <end position="1141"/>
    </location>
</feature>
<comment type="caution">
    <text evidence="2">The sequence shown here is derived from an EMBL/GenBank/DDBJ whole genome shotgun (WGS) entry which is preliminary data.</text>
</comment>
<feature type="compositionally biased region" description="Basic residues" evidence="1">
    <location>
        <begin position="546"/>
        <end position="555"/>
    </location>
</feature>
<feature type="compositionally biased region" description="Low complexity" evidence="1">
    <location>
        <begin position="1082"/>
        <end position="1111"/>
    </location>
</feature>
<keyword evidence="3" id="KW-1185">Reference proteome</keyword>
<sequence>MEKPSTASNYDETMPYRSVFIDTDLDTHLATMVSSTDTVSDLKQKIMHEHPLCFPQFGEIKIHSLKVKKRGFYYHLSDSMLVKSAFRGVNKSWFISVDASTAKQHDDNQHCLNMYSNNVVACMGINSTGYSHGVKLLLDAHPEQLSNDMDKPWDQKSIVADHLDLDVTGGEFLKELEIGIEHTGDDKGKAKSADIDNRPDPHTQEKGERCDNENEKTPTGGRESSPKAGIDDVQDSLLPESVLETGSHTKKKRKSRKRSKLAIPDLALVETNASLSQPGENEPQRETIVISQDKVTENENIPRMVSYSDANKVTDSVMPSATVLSEGTGMLEKPDERQNDKSRKTGIEVQCFRSVEDTSQSKPAAKKKRKFQEEKKRDKDLLKDDQTLISDSNKKMLETATISEHSLVGKLKNIDSVLDASSADTPEVVHLRSVNPTNEKGKKKKKSSNTLNQEIAPVPSSGEIVGEENCGDPKELDEEFDVELVHGKHVQGVISSEAGVVSLKEKPGNLLQEVNIRASSEEFDISNREASNVEGRHRETVDPSKSSKKRKKSKRAKDIVSVGEKNCGDPKDLGEAFDAELVHGKHMQGVINSDPGVISMKEKHVKFFPEANMRPSSQEFDISNREANNVEGGHCETVNIKKSSKRRKKSKKTKDLVSGALSTSPTEPNKTANGDNFDNIGNKRETKIPSNDRKEASEKDTISTSFLAMDKEIDDVIQNAVESVQRIRKGEVDSENMNAKSRKKTSENQCLNAKNFTESKKDNVNVGDEPAPSADNVEEVGKTTKQAKLTNADSIIQLNGFNLEGEKDIRVENDPLSTRPSQVKPHGEESKREGKCLGAVVNVYPSESGDANEATNYKEVSCESNRINFNHYFVPSQHSHEIVGSAEVLLDRATETKILDGKMKARKNKKKHYAQSRGPLPDLQCSQRLKDNHGVGAKPQADNSNTIEVQSSFPNSKSEKITSQPNKEPLNASDSLVKALPSSMPDKFNNFHEEARSLAVKPSGTSAHAKCKRAASNSSLESNKTTSFLTRRVKGCQSREDDNPMNSKKTSTTNGGEVVDNSHHKKSLIGVSGSIFNDDSNEASSNEADNSDASTRTPSDDSFSSDYSDGESNADFNLSQNGRHSWKGKEGGGKVFSKPFSSGMSLDAILRSSSRYKKAKLTASQSQLEDIESQPLDLAPEGQTNP</sequence>
<feature type="region of interest" description="Disordered" evidence="1">
    <location>
        <begin position="184"/>
        <end position="286"/>
    </location>
</feature>
<dbReference type="EMBL" id="CM004399">
    <property type="protein sequence ID" value="OAY32456.1"/>
    <property type="molecule type" value="Genomic_DNA"/>
</dbReference>
<feature type="region of interest" description="Disordered" evidence="1">
    <location>
        <begin position="319"/>
        <end position="394"/>
    </location>
</feature>
<dbReference type="Gramene" id="Manes.13G019100.1.v8.1">
    <property type="protein sequence ID" value="Manes.13G019100.1.v8.1.CDS"/>
    <property type="gene ID" value="Manes.13G019100.v8.1"/>
</dbReference>
<feature type="region of interest" description="Disordered" evidence="1">
    <location>
        <begin position="420"/>
        <end position="473"/>
    </location>
</feature>
<feature type="compositionally biased region" description="Polar residues" evidence="1">
    <location>
        <begin position="1015"/>
        <end position="1029"/>
    </location>
</feature>
<feature type="compositionally biased region" description="Basic and acidic residues" evidence="1">
    <location>
        <begin position="371"/>
        <end position="394"/>
    </location>
</feature>
<feature type="compositionally biased region" description="Polar residues" evidence="1">
    <location>
        <begin position="747"/>
        <end position="756"/>
    </location>
</feature>
<dbReference type="OrthoDB" id="1093005at2759"/>
<feature type="compositionally biased region" description="Polar residues" evidence="1">
    <location>
        <begin position="660"/>
        <end position="676"/>
    </location>
</feature>
<feature type="region of interest" description="Disordered" evidence="1">
    <location>
        <begin position="633"/>
        <end position="703"/>
    </location>
</feature>
<feature type="compositionally biased region" description="Basic residues" evidence="1">
    <location>
        <begin position="642"/>
        <end position="652"/>
    </location>
</feature>
<feature type="compositionally biased region" description="Polar residues" evidence="1">
    <location>
        <begin position="1044"/>
        <end position="1055"/>
    </location>
</feature>
<feature type="region of interest" description="Disordered" evidence="1">
    <location>
        <begin position="810"/>
        <end position="832"/>
    </location>
</feature>
<dbReference type="AlphaFoldDB" id="A0A2C9UNB1"/>
<feature type="region of interest" description="Disordered" evidence="1">
    <location>
        <begin position="731"/>
        <end position="782"/>
    </location>
</feature>
<feature type="compositionally biased region" description="Basic residues" evidence="1">
    <location>
        <begin position="248"/>
        <end position="260"/>
    </location>
</feature>
<evidence type="ECO:0000256" key="1">
    <source>
        <dbReference type="SAM" id="MobiDB-lite"/>
    </source>
</evidence>
<feature type="compositionally biased region" description="Polar residues" evidence="1">
    <location>
        <begin position="1114"/>
        <end position="1123"/>
    </location>
</feature>
<protein>
    <submittedName>
        <fullName evidence="2">Uncharacterized protein</fullName>
    </submittedName>
</protein>
<dbReference type="Proteomes" id="UP000091857">
    <property type="component" value="Chromosome 13"/>
</dbReference>